<sequence length="190" mass="21418">MSEENSSGFQSNSTVNMTSDSSMQDAITIEHPSVGAVDELTDMWVELAADQRKYESYIQPEESRETVREMIAHRIASDCVYVACAETDEQEQEETQILGFVTYEIERGAYALSETRGIVQNLYVTPSKRGVGIGTQLLCAAEDKLHQQGATVITLEALAENTRAQEFYRQQGYNAHRVQFERTLDFTEEN</sequence>
<evidence type="ECO:0000256" key="1">
    <source>
        <dbReference type="ARBA" id="ARBA00022679"/>
    </source>
</evidence>
<feature type="domain" description="N-acetyltransferase" evidence="4">
    <location>
        <begin position="27"/>
        <end position="190"/>
    </location>
</feature>
<dbReference type="eggNOG" id="arCOG00826">
    <property type="taxonomic scope" value="Archaea"/>
</dbReference>
<dbReference type="SUPFAM" id="SSF55729">
    <property type="entry name" value="Acyl-CoA N-acyltransferases (Nat)"/>
    <property type="match status" value="1"/>
</dbReference>
<dbReference type="PANTHER" id="PTHR43877">
    <property type="entry name" value="AMINOALKYLPHOSPHONATE N-ACETYLTRANSFERASE-RELATED-RELATED"/>
    <property type="match status" value="1"/>
</dbReference>
<dbReference type="EMBL" id="KE356561">
    <property type="protein sequence ID" value="ERG95161.1"/>
    <property type="molecule type" value="Genomic_DNA"/>
</dbReference>
<keyword evidence="2" id="KW-0012">Acyltransferase</keyword>
<evidence type="ECO:0000256" key="2">
    <source>
        <dbReference type="ARBA" id="ARBA00023315"/>
    </source>
</evidence>
<dbReference type="Proteomes" id="UP000030710">
    <property type="component" value="Unassembled WGS sequence"/>
</dbReference>
<evidence type="ECO:0000259" key="4">
    <source>
        <dbReference type="PROSITE" id="PS51186"/>
    </source>
</evidence>
<dbReference type="PROSITE" id="PS51186">
    <property type="entry name" value="GNAT"/>
    <property type="match status" value="1"/>
</dbReference>
<dbReference type="InterPro" id="IPR016181">
    <property type="entry name" value="Acyl_CoA_acyltransferase"/>
</dbReference>
<organism evidence="5 6">
    <name type="scientific">Haloquadratum walsbyi J07HQW2</name>
    <dbReference type="NCBI Taxonomy" id="1238425"/>
    <lineage>
        <taxon>Archaea</taxon>
        <taxon>Methanobacteriati</taxon>
        <taxon>Methanobacteriota</taxon>
        <taxon>Stenosarchaea group</taxon>
        <taxon>Halobacteria</taxon>
        <taxon>Halobacteriales</taxon>
        <taxon>Haloferacaceae</taxon>
        <taxon>Haloquadratum</taxon>
    </lineage>
</organism>
<gene>
    <name evidence="5" type="ORF">J07HQW2_01609</name>
</gene>
<reference evidence="5 6" key="1">
    <citation type="journal article" date="2013" name="PLoS ONE">
        <title>Assembly-driven community genomics of a hypersaline microbial ecosystem.</title>
        <authorList>
            <person name="Podell S."/>
            <person name="Ugalde J.A."/>
            <person name="Narasingarao P."/>
            <person name="Banfield J.F."/>
            <person name="Heidelberg K.B."/>
            <person name="Allen E.E."/>
        </authorList>
    </citation>
    <scope>NUCLEOTIDE SEQUENCE [LARGE SCALE GENOMIC DNA]</scope>
    <source>
        <strain evidence="6">J07HQW2</strain>
    </source>
</reference>
<protein>
    <submittedName>
        <fullName evidence="5">Acetyltransferase</fullName>
    </submittedName>
</protein>
<dbReference type="GO" id="GO:0016747">
    <property type="term" value="F:acyltransferase activity, transferring groups other than amino-acyl groups"/>
    <property type="evidence" value="ECO:0007669"/>
    <property type="project" value="InterPro"/>
</dbReference>
<dbReference type="InterPro" id="IPR050832">
    <property type="entry name" value="Bact_Acetyltransf"/>
</dbReference>
<dbReference type="InterPro" id="IPR000182">
    <property type="entry name" value="GNAT_dom"/>
</dbReference>
<dbReference type="PANTHER" id="PTHR43877:SF2">
    <property type="entry name" value="AMINOALKYLPHOSPHONATE N-ACETYLTRANSFERASE-RELATED"/>
    <property type="match status" value="1"/>
</dbReference>
<evidence type="ECO:0000313" key="5">
    <source>
        <dbReference type="EMBL" id="ERG95161.1"/>
    </source>
</evidence>
<feature type="region of interest" description="Disordered" evidence="3">
    <location>
        <begin position="1"/>
        <end position="21"/>
    </location>
</feature>
<evidence type="ECO:0000313" key="6">
    <source>
        <dbReference type="Proteomes" id="UP000030710"/>
    </source>
</evidence>
<proteinExistence type="predicted"/>
<keyword evidence="1 5" id="KW-0808">Transferase</keyword>
<dbReference type="Pfam" id="PF00583">
    <property type="entry name" value="Acetyltransf_1"/>
    <property type="match status" value="1"/>
</dbReference>
<dbReference type="AlphaFoldDB" id="U1PS21"/>
<accession>U1PS21</accession>
<dbReference type="HOGENOM" id="CLU_105299_0_0_2"/>
<dbReference type="CDD" id="cd04301">
    <property type="entry name" value="NAT_SF"/>
    <property type="match status" value="1"/>
</dbReference>
<name>U1PS21_9EURY</name>
<dbReference type="Gene3D" id="3.40.630.30">
    <property type="match status" value="1"/>
</dbReference>
<evidence type="ECO:0000256" key="3">
    <source>
        <dbReference type="SAM" id="MobiDB-lite"/>
    </source>
</evidence>
<dbReference type="STRING" id="1238425.J07HQW2_01609"/>